<gene>
    <name evidence="1" type="ORF">BCB44BAC_02194</name>
</gene>
<dbReference type="RefSeq" id="WP_164468628.1">
    <property type="nucleotide sequence ID" value="NZ_CP024101.1"/>
</dbReference>
<protein>
    <submittedName>
        <fullName evidence="1">Uncharacterized protein</fullName>
    </submittedName>
</protein>
<comment type="caution">
    <text evidence="1">The sequence shown here is derived from an EMBL/GenBank/DDBJ whole genome shotgun (WGS) entry which is preliminary data.</text>
</comment>
<evidence type="ECO:0000313" key="2">
    <source>
        <dbReference type="Proteomes" id="UP000242164"/>
    </source>
</evidence>
<dbReference type="EMBL" id="FMIK01000024">
    <property type="protein sequence ID" value="SCL93171.1"/>
    <property type="molecule type" value="Genomic_DNA"/>
</dbReference>
<accession>A0AAX2CH51</accession>
<reference evidence="1 2" key="1">
    <citation type="submission" date="2016-08" db="EMBL/GenBank/DDBJ databases">
        <authorList>
            <person name="Loux V."/>
            <person name="Rue O."/>
        </authorList>
    </citation>
    <scope>NUCLEOTIDE SEQUENCE [LARGE SCALE GENOMIC DNA]</scope>
    <source>
        <strain evidence="1 2">AFSSA_08CEB44bac</strain>
    </source>
</reference>
<name>A0AAX2CH51_9BACI</name>
<sequence>MKQKNNVIAFPLSNKQRKSSYDNTWKDESHYKYEPLFSYKKIVYFFLKKIKQLWT</sequence>
<dbReference type="AlphaFoldDB" id="A0AAX2CH51"/>
<organism evidence="1 2">
    <name type="scientific">Bacillus cytotoxicus</name>
    <dbReference type="NCBI Taxonomy" id="580165"/>
    <lineage>
        <taxon>Bacteria</taxon>
        <taxon>Bacillati</taxon>
        <taxon>Bacillota</taxon>
        <taxon>Bacilli</taxon>
        <taxon>Bacillales</taxon>
        <taxon>Bacillaceae</taxon>
        <taxon>Bacillus</taxon>
        <taxon>Bacillus cereus group</taxon>
    </lineage>
</organism>
<dbReference type="GeneID" id="51609332"/>
<proteinExistence type="predicted"/>
<dbReference type="Proteomes" id="UP000242164">
    <property type="component" value="Unassembled WGS sequence"/>
</dbReference>
<evidence type="ECO:0000313" key="1">
    <source>
        <dbReference type="EMBL" id="SCL93171.1"/>
    </source>
</evidence>